<feature type="compositionally biased region" description="Polar residues" evidence="3">
    <location>
        <begin position="78"/>
        <end position="89"/>
    </location>
</feature>
<evidence type="ECO:0000259" key="5">
    <source>
        <dbReference type="Pfam" id="PF13359"/>
    </source>
</evidence>
<dbReference type="InterPro" id="IPR013103">
    <property type="entry name" value="RVT_2"/>
</dbReference>
<feature type="region of interest" description="Disordered" evidence="3">
    <location>
        <begin position="810"/>
        <end position="832"/>
    </location>
</feature>
<evidence type="ECO:0000256" key="1">
    <source>
        <dbReference type="ARBA" id="ARBA00001968"/>
    </source>
</evidence>
<evidence type="ECO:0000313" key="6">
    <source>
        <dbReference type="EMBL" id="VFU30527.1"/>
    </source>
</evidence>
<protein>
    <recommendedName>
        <fullName evidence="7">Reverse transcriptase Ty1/copia-type domain-containing protein</fullName>
    </recommendedName>
</protein>
<feature type="compositionally biased region" description="Acidic residues" evidence="3">
    <location>
        <begin position="813"/>
        <end position="832"/>
    </location>
</feature>
<dbReference type="AlphaFoldDB" id="A0A6N2KS35"/>
<feature type="domain" description="Reverse transcriptase Ty1/copia-type" evidence="4">
    <location>
        <begin position="169"/>
        <end position="222"/>
    </location>
</feature>
<dbReference type="Pfam" id="PF07727">
    <property type="entry name" value="RVT_2"/>
    <property type="match status" value="2"/>
</dbReference>
<dbReference type="InterPro" id="IPR043502">
    <property type="entry name" value="DNA/RNA_pol_sf"/>
</dbReference>
<reference evidence="6" key="1">
    <citation type="submission" date="2019-03" db="EMBL/GenBank/DDBJ databases">
        <authorList>
            <person name="Mank J."/>
            <person name="Almeida P."/>
        </authorList>
    </citation>
    <scope>NUCLEOTIDE SEQUENCE</scope>
    <source>
        <strain evidence="6">78183</strain>
    </source>
</reference>
<feature type="domain" description="Reverse transcriptase Ty1/copia-type" evidence="4">
    <location>
        <begin position="250"/>
        <end position="318"/>
    </location>
</feature>
<accession>A0A6N2KS35</accession>
<dbReference type="Pfam" id="PF13359">
    <property type="entry name" value="DDE_Tnp_4"/>
    <property type="match status" value="1"/>
</dbReference>
<dbReference type="GO" id="GO:0046872">
    <property type="term" value="F:metal ion binding"/>
    <property type="evidence" value="ECO:0007669"/>
    <property type="project" value="UniProtKB-KW"/>
</dbReference>
<dbReference type="PANTHER" id="PTHR11439">
    <property type="entry name" value="GAG-POL-RELATED RETROTRANSPOSON"/>
    <property type="match status" value="1"/>
</dbReference>
<gene>
    <name evidence="6" type="ORF">SVIM_LOCUS120011</name>
</gene>
<keyword evidence="2" id="KW-0479">Metal-binding</keyword>
<dbReference type="SUPFAM" id="SSF56672">
    <property type="entry name" value="DNA/RNA polymerases"/>
    <property type="match status" value="1"/>
</dbReference>
<evidence type="ECO:0000256" key="3">
    <source>
        <dbReference type="SAM" id="MobiDB-lite"/>
    </source>
</evidence>
<evidence type="ECO:0000256" key="2">
    <source>
        <dbReference type="ARBA" id="ARBA00022723"/>
    </source>
</evidence>
<dbReference type="InterPro" id="IPR027806">
    <property type="entry name" value="HARBI1_dom"/>
</dbReference>
<evidence type="ECO:0008006" key="7">
    <source>
        <dbReference type="Google" id="ProtNLM"/>
    </source>
</evidence>
<dbReference type="EMBL" id="CAADRP010000635">
    <property type="protein sequence ID" value="VFU30527.1"/>
    <property type="molecule type" value="Genomic_DNA"/>
</dbReference>
<dbReference type="PANTHER" id="PTHR11439:SF517">
    <property type="entry name" value="CYSTEINE-RICH RLK (RECEPTOR-LIKE PROTEIN KINASE) 8"/>
    <property type="match status" value="1"/>
</dbReference>
<name>A0A6N2KS35_SALVM</name>
<proteinExistence type="predicted"/>
<feature type="domain" description="DDE Tnp4" evidence="5">
    <location>
        <begin position="932"/>
        <end position="1025"/>
    </location>
</feature>
<sequence length="1042" mass="117402">MEANVPRNAEQNEDTSSGRTPVDGDNEIMLNGDEANIRDSSHSTTDSEGVQGRNEKSEPVCVLDRSGSSDGVYVLGRNNGSNGTQTTATESERTHGRTATGSERKLGIICRKPAWMNDYVTEEEMSENEEFQNLVMYTEAGDPSTYEEARKCPKWKEAMDSEIQSIEKNQTWELTHLPAGARAIGVKWLFKTKVNEKGETEKHKARLVALGYAQKHGIDYTELDVKSAFLHGRLEEDVYVEQPKGYVKKGKDRRLMEEFKSAMKDEFDMTDLGRMKYFLGAEVTQNNEGIFISQRKYAQDVLLRFEMNNSNATKTPMVSGVKLTKDEAGTRVDATQYKQMIGSLMYLTVSRSNLMYVMSLVSRYMETPTEVHMMAVKRILRYIKGTSELGIHYRRGEEIEGIVAYSDSDYAGDLDDRRSTPGYVFMMGTGVVAWCSKKQAMVTLSTTEAEFISAAVCACQVIWMLRVLNHLGWEQESCKIYCDNSSTIKLSRNPIMHGRSKHIAIQYHFLRDLAKDGVVELKYCNTQNQTADIMTKPLKLDSFIKLREQLGLAPLSPKKNPKKSSQFLLIYASSISHLSLLCNYPQRPTAPLPSQNASTPCASRLSLFSPLQLPTDPISSTSHPHFSFFAIDPQLPFSFIERLPSLTAPLLLHRTPSGPSLRVLTNSARDPHWSRFTDPHHPTKITVASIDELTGMWVLHLNFYRVTATGHHAWAPSSGTVGGTKVDLDTLNVGLEGADLGRRKRGFRGELSIQQQLLNSMSSRSDSTSANKDLSGYSIPEVMAEFQSIPGSTDDDNFFNLATKKSSAYVDDGTADDDDDDSDDDDDDDDDDDANFIRRQFDILRGHWKRSVNMFRMDRDTCLSPCNDLETRYGLKLSRRMCILKKLGHQIDMCKKDFSIQAKLLYQHTNRNYDGSQIYATFQGNFNCIGAIDGTHVRATISSENQIPFIGRKGVPTQNIMAACSFDMQFTFVWAGWEGSAHDTRIFLEAIDSRSIKFPKPPEGKYYLVDAGYPNEYGYLSPYRGERYHLQDFQRRGEPSGR</sequence>
<organism evidence="6">
    <name type="scientific">Salix viminalis</name>
    <name type="common">Common osier</name>
    <name type="synonym">Basket willow</name>
    <dbReference type="NCBI Taxonomy" id="40686"/>
    <lineage>
        <taxon>Eukaryota</taxon>
        <taxon>Viridiplantae</taxon>
        <taxon>Streptophyta</taxon>
        <taxon>Embryophyta</taxon>
        <taxon>Tracheophyta</taxon>
        <taxon>Spermatophyta</taxon>
        <taxon>Magnoliopsida</taxon>
        <taxon>eudicotyledons</taxon>
        <taxon>Gunneridae</taxon>
        <taxon>Pentapetalae</taxon>
        <taxon>rosids</taxon>
        <taxon>fabids</taxon>
        <taxon>Malpighiales</taxon>
        <taxon>Salicaceae</taxon>
        <taxon>Saliceae</taxon>
        <taxon>Salix</taxon>
    </lineage>
</organism>
<evidence type="ECO:0000259" key="4">
    <source>
        <dbReference type="Pfam" id="PF07727"/>
    </source>
</evidence>
<comment type="cofactor">
    <cofactor evidence="1">
        <name>a divalent metal cation</name>
        <dbReference type="ChEBI" id="CHEBI:60240"/>
    </cofactor>
</comment>
<dbReference type="CDD" id="cd09272">
    <property type="entry name" value="RNase_HI_RT_Ty1"/>
    <property type="match status" value="1"/>
</dbReference>
<feature type="region of interest" description="Disordered" evidence="3">
    <location>
        <begin position="1"/>
        <end position="101"/>
    </location>
</feature>